<dbReference type="OrthoDB" id="5242787at2"/>
<evidence type="ECO:0000259" key="1">
    <source>
        <dbReference type="Pfam" id="PF01243"/>
    </source>
</evidence>
<keyword evidence="3" id="KW-1185">Reference proteome</keyword>
<dbReference type="EMBL" id="CP014989">
    <property type="protein sequence ID" value="ANS78387.1"/>
    <property type="molecule type" value="Genomic_DNA"/>
</dbReference>
<dbReference type="KEGG" id="serj:SGUI_0991"/>
<organism evidence="2 3">
    <name type="scientific">Serinicoccus hydrothermalis</name>
    <dbReference type="NCBI Taxonomy" id="1758689"/>
    <lineage>
        <taxon>Bacteria</taxon>
        <taxon>Bacillati</taxon>
        <taxon>Actinomycetota</taxon>
        <taxon>Actinomycetes</taxon>
        <taxon>Micrococcales</taxon>
        <taxon>Ornithinimicrobiaceae</taxon>
        <taxon>Serinicoccus</taxon>
    </lineage>
</organism>
<dbReference type="InterPro" id="IPR011576">
    <property type="entry name" value="Pyridox_Oxase_N"/>
</dbReference>
<protein>
    <recommendedName>
        <fullName evidence="1">Pyridoxamine 5'-phosphate oxidase N-terminal domain-containing protein</fullName>
    </recommendedName>
</protein>
<dbReference type="InterPro" id="IPR012349">
    <property type="entry name" value="Split_barrel_FMN-bd"/>
</dbReference>
<gene>
    <name evidence="2" type="ORF">SGUI_0991</name>
</gene>
<dbReference type="RefSeq" id="WP_066637082.1">
    <property type="nucleotide sequence ID" value="NZ_CP014989.1"/>
</dbReference>
<reference evidence="2 3" key="1">
    <citation type="submission" date="2016-03" db="EMBL/GenBank/DDBJ databases">
        <title>Shallow-sea hydrothermal system.</title>
        <authorList>
            <person name="Tang K."/>
        </authorList>
    </citation>
    <scope>NUCLEOTIDE SEQUENCE [LARGE SCALE GENOMIC DNA]</scope>
    <source>
        <strain evidence="2 3">JLT9</strain>
    </source>
</reference>
<dbReference type="Pfam" id="PF01243">
    <property type="entry name" value="PNPOx_N"/>
    <property type="match status" value="1"/>
</dbReference>
<dbReference type="Proteomes" id="UP000092482">
    <property type="component" value="Chromosome"/>
</dbReference>
<sequence>MKTFDEGAARAFLAEPHVGVLAVAADGGPPAATPLWYVAEDDGTVWLVTSPTTRKARLLPGSGAATLVVHTVSPRTRFVSVDLELTDRSPATAQESRAIASRYLSGDALEGYLQFAQDHLGEEERFTFTPTRYRFADLTM</sequence>
<name>A0A1B1NAC6_9MICO</name>
<proteinExistence type="predicted"/>
<dbReference type="AlphaFoldDB" id="A0A1B1NAC6"/>
<accession>A0A1B1NAC6</accession>
<dbReference type="STRING" id="1758689.SGUI_0991"/>
<evidence type="ECO:0000313" key="2">
    <source>
        <dbReference type="EMBL" id="ANS78387.1"/>
    </source>
</evidence>
<dbReference type="Gene3D" id="2.30.110.10">
    <property type="entry name" value="Electron Transport, Fmn-binding Protein, Chain A"/>
    <property type="match status" value="1"/>
</dbReference>
<dbReference type="SUPFAM" id="SSF50475">
    <property type="entry name" value="FMN-binding split barrel"/>
    <property type="match status" value="1"/>
</dbReference>
<evidence type="ECO:0000313" key="3">
    <source>
        <dbReference type="Proteomes" id="UP000092482"/>
    </source>
</evidence>
<feature type="domain" description="Pyridoxamine 5'-phosphate oxidase N-terminal" evidence="1">
    <location>
        <begin position="8"/>
        <end position="105"/>
    </location>
</feature>